<evidence type="ECO:0000256" key="5">
    <source>
        <dbReference type="ARBA" id="ARBA00022777"/>
    </source>
</evidence>
<sequence>MADWTVPVTGTSLLEAQMEKVKDSLLVTERHAKQLEDQLQKLQSLMAANHLAQPKDLSTRSASIVNEAGLSETPTFVKEVLPHAASLVATLLPDSGRALAATCKAGCGRPTSQVPQSASRSGSMRPCSPEAVPELPARVPTPPPPQPLPPQRTSPSASYLGEQPTAVVTPPPPQVPASVSSTDLTNFPVEGELVNWSVQPASEREGSLTAARDAQMKAELDRGETPALAFAAGLRVAQEGDNSGAGGSLTRMPSRLPPSLEMHFDLVDGVGEGSFAIVRRIQDKRDGQILALKVMEKHPLLIRNMAQQVHREVKVQSAMRHPNILRLFDFLEDDTHIYMLLELACGGGLIELMQQYSHQRLPEHLGGWIFGQVVDGVSYLHARGCIHRDLKPDNVLLGEQYCAKVCDFGWCADLNEGNPRRTTCGTLDYMAPEVLLNEPHSLPVDLWSLGVLLYEILAGHTPFMCMMSRCSEEFMEKILKVEYPFPPWFSNESCHLIHCLLQRQAGQRMATPQMLQHPWTMKYYATTKQAGMHPRIEPPPASPLREHRSLSQDPQTTDRGTAAGLEQAGFGPGALLPGGCCQQVGQNLSAGISKSLSRHELLTGSPPRALDACPPRVQQRKQSPLCPPVPRGAAGRRSNSPPLTGPCHSGPMHLMGPVGHQGRPLTREYTKAVPSSPGVVPGRPVGSMHSTALGAPPRSPRQPGPGPCAGPNITGSRPQLSVSGGLTVSPLQRLPMGPGGPGAGVVNAGPSGISLPTMRPRGLEVGSSGAAPIAAWPGLRDQTPAALRPAGSNCLPSASGAVPQPSVSSATNPGTATVISGNGTPLPPPGQASPRVLFGRNSRDGPVAGQ</sequence>
<evidence type="ECO:0000256" key="4">
    <source>
        <dbReference type="ARBA" id="ARBA00022741"/>
    </source>
</evidence>
<name>A0A7S1AER2_NOCSC</name>
<dbReference type="InterPro" id="IPR000719">
    <property type="entry name" value="Prot_kinase_dom"/>
</dbReference>
<dbReference type="PROSITE" id="PS00108">
    <property type="entry name" value="PROTEIN_KINASE_ST"/>
    <property type="match status" value="1"/>
</dbReference>
<gene>
    <name evidence="14" type="ORF">NSCI0253_LOCUS26169</name>
</gene>
<dbReference type="EMBL" id="HBFQ01037104">
    <property type="protein sequence ID" value="CAD8851819.1"/>
    <property type="molecule type" value="Transcribed_RNA"/>
</dbReference>
<evidence type="ECO:0000256" key="12">
    <source>
        <dbReference type="SAM" id="MobiDB-lite"/>
    </source>
</evidence>
<dbReference type="PROSITE" id="PS00107">
    <property type="entry name" value="PROTEIN_KINASE_ATP"/>
    <property type="match status" value="1"/>
</dbReference>
<dbReference type="FunFam" id="1.10.510.10:FF:000571">
    <property type="entry name" value="Maternal embryonic leucine zipper kinase"/>
    <property type="match status" value="1"/>
</dbReference>
<feature type="domain" description="Protein kinase" evidence="13">
    <location>
        <begin position="264"/>
        <end position="520"/>
    </location>
</feature>
<keyword evidence="2" id="KW-0723">Serine/threonine-protein kinase</keyword>
<evidence type="ECO:0000256" key="8">
    <source>
        <dbReference type="PIRSR" id="PIRSR630616-2"/>
    </source>
</evidence>
<dbReference type="InterPro" id="IPR030616">
    <property type="entry name" value="Aur-like"/>
</dbReference>
<feature type="compositionally biased region" description="Polar residues" evidence="12">
    <location>
        <begin position="713"/>
        <end position="730"/>
    </location>
</feature>
<feature type="binding site" evidence="8 10">
    <location>
        <position position="293"/>
    </location>
    <ligand>
        <name>ATP</name>
        <dbReference type="ChEBI" id="CHEBI:30616"/>
    </ligand>
</feature>
<feature type="active site" description="Proton acceptor" evidence="7">
    <location>
        <position position="389"/>
    </location>
</feature>
<dbReference type="SMART" id="SM00220">
    <property type="entry name" value="S_TKc"/>
    <property type="match status" value="1"/>
</dbReference>
<accession>A0A7S1AER2</accession>
<keyword evidence="4 8" id="KW-0547">Nucleotide-binding</keyword>
<dbReference type="AlphaFoldDB" id="A0A7S1AER2"/>
<feature type="binding site" evidence="8">
    <location>
        <position position="407"/>
    </location>
    <ligand>
        <name>ATP</name>
        <dbReference type="ChEBI" id="CHEBI:30616"/>
    </ligand>
</feature>
<dbReference type="InterPro" id="IPR008271">
    <property type="entry name" value="Ser/Thr_kinase_AS"/>
</dbReference>
<dbReference type="GO" id="GO:0004674">
    <property type="term" value="F:protein serine/threonine kinase activity"/>
    <property type="evidence" value="ECO:0007669"/>
    <property type="project" value="UniProtKB-KW"/>
</dbReference>
<evidence type="ECO:0000256" key="2">
    <source>
        <dbReference type="ARBA" id="ARBA00022527"/>
    </source>
</evidence>
<feature type="region of interest" description="Disordered" evidence="12">
    <location>
        <begin position="533"/>
        <end position="569"/>
    </location>
</feature>
<feature type="compositionally biased region" description="Low complexity" evidence="12">
    <location>
        <begin position="673"/>
        <end position="687"/>
    </location>
</feature>
<keyword evidence="5" id="KW-0418">Kinase</keyword>
<dbReference type="SUPFAM" id="SSF56112">
    <property type="entry name" value="Protein kinase-like (PK-like)"/>
    <property type="match status" value="1"/>
</dbReference>
<feature type="compositionally biased region" description="Polar residues" evidence="12">
    <location>
        <begin position="110"/>
        <end position="122"/>
    </location>
</feature>
<feature type="cross-link" description="Glycyl lysine isopeptide (Lys-Gly) (interchain with G-Cter in SUMO2)" evidence="9">
    <location>
        <position position="391"/>
    </location>
</feature>
<feature type="region of interest" description="Disordered" evidence="12">
    <location>
        <begin position="602"/>
        <end position="645"/>
    </location>
</feature>
<feature type="region of interest" description="Disordered" evidence="12">
    <location>
        <begin position="105"/>
        <end position="181"/>
    </location>
</feature>
<feature type="compositionally biased region" description="Polar residues" evidence="12">
    <location>
        <begin position="805"/>
        <end position="823"/>
    </location>
</feature>
<dbReference type="Pfam" id="PF00069">
    <property type="entry name" value="Pkinase"/>
    <property type="match status" value="1"/>
</dbReference>
<dbReference type="Gene3D" id="1.10.510.10">
    <property type="entry name" value="Transferase(Phosphotransferase) domain 1"/>
    <property type="match status" value="1"/>
</dbReference>
<dbReference type="GO" id="GO:0005524">
    <property type="term" value="F:ATP binding"/>
    <property type="evidence" value="ECO:0007669"/>
    <property type="project" value="UniProtKB-UniRule"/>
</dbReference>
<evidence type="ECO:0000256" key="10">
    <source>
        <dbReference type="PROSITE-ProRule" id="PRU10141"/>
    </source>
</evidence>
<dbReference type="InterPro" id="IPR011009">
    <property type="entry name" value="Kinase-like_dom_sf"/>
</dbReference>
<dbReference type="FunFam" id="3.30.200.20:FF:000042">
    <property type="entry name" value="Aurora kinase A"/>
    <property type="match status" value="1"/>
</dbReference>
<evidence type="ECO:0000256" key="11">
    <source>
        <dbReference type="SAM" id="Coils"/>
    </source>
</evidence>
<dbReference type="PANTHER" id="PTHR24350">
    <property type="entry name" value="SERINE/THREONINE-PROTEIN KINASE IAL-RELATED"/>
    <property type="match status" value="1"/>
</dbReference>
<reference evidence="14" key="1">
    <citation type="submission" date="2021-01" db="EMBL/GenBank/DDBJ databases">
        <authorList>
            <person name="Corre E."/>
            <person name="Pelletier E."/>
            <person name="Niang G."/>
            <person name="Scheremetjew M."/>
            <person name="Finn R."/>
            <person name="Kale V."/>
            <person name="Holt S."/>
            <person name="Cochrane G."/>
            <person name="Meng A."/>
            <person name="Brown T."/>
            <person name="Cohen L."/>
        </authorList>
    </citation>
    <scope>NUCLEOTIDE SEQUENCE</scope>
</reference>
<feature type="region of interest" description="Disordered" evidence="12">
    <location>
        <begin position="671"/>
        <end position="767"/>
    </location>
</feature>
<feature type="coiled-coil region" evidence="11">
    <location>
        <begin position="18"/>
        <end position="45"/>
    </location>
</feature>
<evidence type="ECO:0000313" key="14">
    <source>
        <dbReference type="EMBL" id="CAD8851819.1"/>
    </source>
</evidence>
<organism evidence="14">
    <name type="scientific">Noctiluca scintillans</name>
    <name type="common">Sea sparkle</name>
    <name type="synonym">Red tide dinoflagellate</name>
    <dbReference type="NCBI Taxonomy" id="2966"/>
    <lineage>
        <taxon>Eukaryota</taxon>
        <taxon>Sar</taxon>
        <taxon>Alveolata</taxon>
        <taxon>Dinophyceae</taxon>
        <taxon>Noctilucales</taxon>
        <taxon>Noctilucaceae</taxon>
        <taxon>Noctiluca</taxon>
    </lineage>
</organism>
<evidence type="ECO:0000256" key="9">
    <source>
        <dbReference type="PIRSR" id="PIRSR630616-3"/>
    </source>
</evidence>
<evidence type="ECO:0000256" key="6">
    <source>
        <dbReference type="ARBA" id="ARBA00022840"/>
    </source>
</evidence>
<evidence type="ECO:0000259" key="13">
    <source>
        <dbReference type="PROSITE" id="PS50011"/>
    </source>
</evidence>
<comment type="subunit">
    <text evidence="1">Monomer.</text>
</comment>
<dbReference type="PROSITE" id="PS50011">
    <property type="entry name" value="PROTEIN_KINASE_DOM"/>
    <property type="match status" value="1"/>
</dbReference>
<feature type="compositionally biased region" description="Pro residues" evidence="12">
    <location>
        <begin position="139"/>
        <end position="152"/>
    </location>
</feature>
<proteinExistence type="predicted"/>
<feature type="region of interest" description="Disordered" evidence="12">
    <location>
        <begin position="787"/>
        <end position="850"/>
    </location>
</feature>
<feature type="binding site" evidence="8">
    <location>
        <begin position="342"/>
        <end position="344"/>
    </location>
    <ligand>
        <name>ATP</name>
        <dbReference type="ChEBI" id="CHEBI:30616"/>
    </ligand>
</feature>
<dbReference type="InterPro" id="IPR017441">
    <property type="entry name" value="Protein_kinase_ATP_BS"/>
</dbReference>
<evidence type="ECO:0000256" key="1">
    <source>
        <dbReference type="ARBA" id="ARBA00011245"/>
    </source>
</evidence>
<protein>
    <recommendedName>
        <fullName evidence="13">Protein kinase domain-containing protein</fullName>
    </recommendedName>
</protein>
<keyword evidence="6 8" id="KW-0067">ATP-binding</keyword>
<feature type="compositionally biased region" description="Pro residues" evidence="12">
    <location>
        <begin position="697"/>
        <end position="708"/>
    </location>
</feature>
<keyword evidence="11" id="KW-0175">Coiled coil</keyword>
<keyword evidence="3" id="KW-0808">Transferase</keyword>
<evidence type="ECO:0000256" key="7">
    <source>
        <dbReference type="PIRSR" id="PIRSR630616-1"/>
    </source>
</evidence>
<evidence type="ECO:0000256" key="3">
    <source>
        <dbReference type="ARBA" id="ARBA00022679"/>
    </source>
</evidence>